<dbReference type="SUPFAM" id="SSF50677">
    <property type="entry name" value="ValRS/IleRS/LeuRS editing domain"/>
    <property type="match status" value="1"/>
</dbReference>
<comment type="similarity">
    <text evidence="1 8">Belongs to the class-I aminoacyl-tRNA synthetase family.</text>
</comment>
<dbReference type="Gene3D" id="3.90.740.10">
    <property type="entry name" value="Valyl/Leucyl/Isoleucyl-tRNA synthetase, editing domain"/>
    <property type="match status" value="1"/>
</dbReference>
<gene>
    <name evidence="8 12" type="primary">leuS</name>
    <name evidence="12" type="ORF">D1869_02995</name>
    <name evidence="11" type="ORF">HNQ62_000512</name>
</gene>
<evidence type="ECO:0000313" key="13">
    <source>
        <dbReference type="Proteomes" id="UP000427373"/>
    </source>
</evidence>
<dbReference type="EMBL" id="CP045484">
    <property type="protein sequence ID" value="QGR16280.1"/>
    <property type="molecule type" value="Genomic_DNA"/>
</dbReference>
<keyword evidence="13" id="KW-1185">Reference proteome</keyword>
<dbReference type="NCBIfam" id="TIGR00395">
    <property type="entry name" value="leuS_arch"/>
    <property type="match status" value="1"/>
</dbReference>
<organism evidence="12 13">
    <name type="scientific">Sulfurisphaera ohwakuensis</name>
    <dbReference type="NCBI Taxonomy" id="69656"/>
    <lineage>
        <taxon>Archaea</taxon>
        <taxon>Thermoproteota</taxon>
        <taxon>Thermoprotei</taxon>
        <taxon>Sulfolobales</taxon>
        <taxon>Sulfolobaceae</taxon>
        <taxon>Sulfurisphaera</taxon>
    </lineage>
</organism>
<dbReference type="Gene3D" id="3.30.2320.20">
    <property type="entry name" value="Class I aminoacyl-tRNA synthetases (RS)"/>
    <property type="match status" value="1"/>
</dbReference>
<keyword evidence="7 8" id="KW-0030">Aminoacyl-tRNA synthetase</keyword>
<evidence type="ECO:0000256" key="5">
    <source>
        <dbReference type="ARBA" id="ARBA00022840"/>
    </source>
</evidence>
<feature type="domain" description="Methionyl/Valyl/Leucyl/Isoleucyl-tRNA synthetase anticodon-binding" evidence="10">
    <location>
        <begin position="699"/>
        <end position="823"/>
    </location>
</feature>
<evidence type="ECO:0000256" key="3">
    <source>
        <dbReference type="ARBA" id="ARBA00022598"/>
    </source>
</evidence>
<dbReference type="Gene3D" id="3.40.50.620">
    <property type="entry name" value="HUPs"/>
    <property type="match status" value="1"/>
</dbReference>
<dbReference type="GO" id="GO:0006429">
    <property type="term" value="P:leucyl-tRNA aminoacylation"/>
    <property type="evidence" value="ECO:0007669"/>
    <property type="project" value="UniProtKB-UniRule"/>
</dbReference>
<reference evidence="11 14" key="2">
    <citation type="submission" date="2020-08" db="EMBL/GenBank/DDBJ databases">
        <title>Genomic Encyclopedia of Type Strains, Phase IV (KMG-IV): sequencing the most valuable type-strain genomes for metagenomic binning, comparative biology and taxonomic classification.</title>
        <authorList>
            <person name="Goeker M."/>
        </authorList>
    </citation>
    <scope>NUCLEOTIDE SEQUENCE [LARGE SCALE GENOMIC DNA]</scope>
    <source>
        <strain evidence="11 14">DSM 12421</strain>
    </source>
</reference>
<comment type="subcellular location">
    <subcellularLocation>
        <location evidence="8">Cytoplasm</location>
    </subcellularLocation>
</comment>
<dbReference type="GO" id="GO:0005737">
    <property type="term" value="C:cytoplasm"/>
    <property type="evidence" value="ECO:0007669"/>
    <property type="project" value="UniProtKB-SubCell"/>
</dbReference>
<dbReference type="InterPro" id="IPR014729">
    <property type="entry name" value="Rossmann-like_a/b/a_fold"/>
</dbReference>
<dbReference type="AlphaFoldDB" id="A0A650CEL5"/>
<feature type="binding site" evidence="8">
    <location>
        <position position="628"/>
    </location>
    <ligand>
        <name>ATP</name>
        <dbReference type="ChEBI" id="CHEBI:30616"/>
    </ligand>
</feature>
<dbReference type="InterPro" id="IPR009008">
    <property type="entry name" value="Val/Leu/Ile-tRNA-synth_edit"/>
</dbReference>
<keyword evidence="4 8" id="KW-0547">Nucleotide-binding</keyword>
<evidence type="ECO:0000256" key="7">
    <source>
        <dbReference type="ARBA" id="ARBA00023146"/>
    </source>
</evidence>
<feature type="domain" description="Aminoacyl-tRNA synthetase class Ia" evidence="9">
    <location>
        <begin position="13"/>
        <end position="505"/>
    </location>
</feature>
<dbReference type="Pfam" id="PF00133">
    <property type="entry name" value="tRNA-synt_1"/>
    <property type="match status" value="2"/>
</dbReference>
<dbReference type="NCBIfam" id="NF008957">
    <property type="entry name" value="PRK12300.1"/>
    <property type="match status" value="1"/>
</dbReference>
<proteinExistence type="inferred from homology"/>
<accession>A0A650CEL5</accession>
<dbReference type="PANTHER" id="PTHR45794">
    <property type="entry name" value="LEUCYL-TRNA SYNTHETASE"/>
    <property type="match status" value="1"/>
</dbReference>
<dbReference type="InterPro" id="IPR020791">
    <property type="entry name" value="Leu-tRNA-lgase_arc"/>
</dbReference>
<evidence type="ECO:0000256" key="8">
    <source>
        <dbReference type="HAMAP-Rule" id="MF_00049"/>
    </source>
</evidence>
<feature type="short sequence motif" description="'HIGH' region" evidence="8">
    <location>
        <begin position="42"/>
        <end position="52"/>
    </location>
</feature>
<reference evidence="12 13" key="1">
    <citation type="submission" date="2019-10" db="EMBL/GenBank/DDBJ databases">
        <title>Genome Sequences from Six Type Strain Members of the Archaeal Family Sulfolobaceae: Acidianus ambivalens, Acidianus infernus, Metallosphaera prunae, Stygiolobus azoricus, Sulfolobus metallicus, and Sulfurisphaera ohwakuensis.</title>
        <authorList>
            <person name="Counts J.A."/>
            <person name="Kelly R.M."/>
        </authorList>
    </citation>
    <scope>NUCLEOTIDE SEQUENCE [LARGE SCALE GENOMIC DNA]</scope>
    <source>
        <strain evidence="12 13">TA-1</strain>
    </source>
</reference>
<dbReference type="SUPFAM" id="SSF52374">
    <property type="entry name" value="Nucleotidylyl transferase"/>
    <property type="match status" value="1"/>
</dbReference>
<sequence>MSLANFFNEIAFKWQKEWENNKVYEANPETDRPKKFITVAFPYTNSPLHIGHGRTYITADIYARYLRMKGYNVLFPFAFQFTGTPILSIAESVKRGDEEIISTFVNIYQIPKEEIEKFSDPTYLAEYFKNDMKSTAKKLGLSVDWRREFTTVDPAFEKFVQWQYRKLMELGYIKREDSPVAYCPRDEFPVGMHDTKGDVEPEITDLDGIYFPSGDYFFIAATPRPETIFGAVALLVNPEADYVIATDSLNRKVIISRQAYDKLKYQINFREEGEKKGKNLVGMIAKNPVTEKEIKVLPSKFVDPSIGTGVVMAVPSHEPLHYIALTELKEEFELIPVIKTDELGELPGVEAVGLAQTRNPAELKDYIDTIYRIEYHKGIMREDLVDLVPNFMKEFVKDKIAGKLVKDAREKTRELLDMLNSRITIYEISNGPVYCRCGAEIVVKVIKGQWFIDYSNPIWKTSVLKSLDKINFIPADSKKEMEKIIFNLQPRAFTRSRGLGVRLPWDEKEIIDSLSDSTIYTAFYTIVHRLKYPISLLSDKFWDYILLDRGTADEVSKELGIPKEQLEEIKSEFKYWYPVDSRHSGRDLIQNHLPYYLFHHFAIFSEKFLPRQIVTNGFIRVGGKKMSKSFGNIYPLNRAIDEYGVETVRIALTSTSSISDDIEFNSNIAKSIAEQLKKIHDLISKLLEIEGVNERRDPDVWLLSIFKRYIEDVDKAYENLDLRTVYMTVYYTIYETIRDYIELTNAKINKDIIKKVISIWLRLMAPITPHLAEELWHKMSNTFVVKEKFPSINEVEYNEKSLLKVEYLRSIIEDVNRLSSELGKEAEKVVIYVNDDNNLKELLKKAIIAIKDRKSLRDFMIENNVDDKTARRIYELANVLPSTIRDLIVTTDIDEEEVIVQNINFLMNKLDLREMIVYSSTDEKAPNILGKKDLALPYKPGIAIL</sequence>
<dbReference type="InterPro" id="IPR004493">
    <property type="entry name" value="Leu-tRNA-synth_Ia_arc/euk"/>
</dbReference>
<evidence type="ECO:0000256" key="1">
    <source>
        <dbReference type="ARBA" id="ARBA00005594"/>
    </source>
</evidence>
<name>A0A650CEL5_SULOH</name>
<dbReference type="Pfam" id="PF08264">
    <property type="entry name" value="Anticodon_1"/>
    <property type="match status" value="1"/>
</dbReference>
<dbReference type="InterPro" id="IPR002300">
    <property type="entry name" value="aa-tRNA-synth_Ia"/>
</dbReference>
<dbReference type="PANTHER" id="PTHR45794:SF1">
    <property type="entry name" value="LEUCINE--TRNA LIGASE, CYTOPLASMIC"/>
    <property type="match status" value="1"/>
</dbReference>
<evidence type="ECO:0000313" key="14">
    <source>
        <dbReference type="Proteomes" id="UP000582213"/>
    </source>
</evidence>
<dbReference type="InterPro" id="IPR013155">
    <property type="entry name" value="M/V/L/I-tRNA-synth_anticd-bd"/>
</dbReference>
<dbReference type="CDD" id="cd07959">
    <property type="entry name" value="Anticodon_Ia_Leu_AEc"/>
    <property type="match status" value="1"/>
</dbReference>
<dbReference type="OrthoDB" id="23906at2157"/>
<feature type="short sequence motif" description="'KMSKS' region" evidence="8">
    <location>
        <begin position="625"/>
        <end position="629"/>
    </location>
</feature>
<evidence type="ECO:0000313" key="11">
    <source>
        <dbReference type="EMBL" id="MBB5252779.1"/>
    </source>
</evidence>
<dbReference type="EMBL" id="JACHFY010000002">
    <property type="protein sequence ID" value="MBB5252779.1"/>
    <property type="molecule type" value="Genomic_DNA"/>
</dbReference>
<keyword evidence="6 8" id="KW-0648">Protein biosynthesis</keyword>
<evidence type="ECO:0000256" key="4">
    <source>
        <dbReference type="ARBA" id="ARBA00022741"/>
    </source>
</evidence>
<evidence type="ECO:0000313" key="12">
    <source>
        <dbReference type="EMBL" id="QGR16280.1"/>
    </source>
</evidence>
<keyword evidence="2 8" id="KW-0963">Cytoplasm</keyword>
<dbReference type="Gene3D" id="1.10.10.720">
    <property type="entry name" value="leucyl-tRNA synthetase"/>
    <property type="match status" value="1"/>
</dbReference>
<dbReference type="SUPFAM" id="SSF47323">
    <property type="entry name" value="Anticodon-binding domain of a subclass of class I aminoacyl-tRNA synthetases"/>
    <property type="match status" value="1"/>
</dbReference>
<feature type="domain" description="Aminoacyl-tRNA synthetase class Ia" evidence="9">
    <location>
        <begin position="569"/>
        <end position="664"/>
    </location>
</feature>
<dbReference type="HAMAP" id="MF_00049_A">
    <property type="entry name" value="Leu_tRNA_synth_A"/>
    <property type="match status" value="1"/>
</dbReference>
<evidence type="ECO:0000259" key="9">
    <source>
        <dbReference type="Pfam" id="PF00133"/>
    </source>
</evidence>
<keyword evidence="3 8" id="KW-0436">Ligase</keyword>
<dbReference type="GO" id="GO:0002161">
    <property type="term" value="F:aminoacyl-tRNA deacylase activity"/>
    <property type="evidence" value="ECO:0007669"/>
    <property type="project" value="InterPro"/>
</dbReference>
<dbReference type="EC" id="6.1.1.4" evidence="8"/>
<dbReference type="Gene3D" id="1.10.730.10">
    <property type="entry name" value="Isoleucyl-tRNA Synthetase, Domain 1"/>
    <property type="match status" value="1"/>
</dbReference>
<evidence type="ECO:0000259" key="10">
    <source>
        <dbReference type="Pfam" id="PF08264"/>
    </source>
</evidence>
<keyword evidence="5 8" id="KW-0067">ATP-binding</keyword>
<dbReference type="GO" id="GO:0005524">
    <property type="term" value="F:ATP binding"/>
    <property type="evidence" value="ECO:0007669"/>
    <property type="project" value="UniProtKB-UniRule"/>
</dbReference>
<dbReference type="KEGG" id="soh:D1869_02995"/>
<dbReference type="GO" id="GO:0004823">
    <property type="term" value="F:leucine-tRNA ligase activity"/>
    <property type="evidence" value="ECO:0007669"/>
    <property type="project" value="UniProtKB-UniRule"/>
</dbReference>
<protein>
    <recommendedName>
        <fullName evidence="8">Leucine--tRNA ligase</fullName>
        <ecNumber evidence="8">6.1.1.4</ecNumber>
    </recommendedName>
    <alternativeName>
        <fullName evidence="8">Leucyl-tRNA synthetase</fullName>
        <shortName evidence="8">LeuRS</shortName>
    </alternativeName>
</protein>
<evidence type="ECO:0000256" key="6">
    <source>
        <dbReference type="ARBA" id="ARBA00022917"/>
    </source>
</evidence>
<dbReference type="GeneID" id="42800180"/>
<dbReference type="InterPro" id="IPR009080">
    <property type="entry name" value="tRNAsynth_Ia_anticodon-bd"/>
</dbReference>
<evidence type="ECO:0000256" key="2">
    <source>
        <dbReference type="ARBA" id="ARBA00022490"/>
    </source>
</evidence>
<dbReference type="Proteomes" id="UP000582213">
    <property type="component" value="Unassembled WGS sequence"/>
</dbReference>
<dbReference type="Proteomes" id="UP000427373">
    <property type="component" value="Chromosome"/>
</dbReference>
<comment type="catalytic activity">
    <reaction evidence="8">
        <text>tRNA(Leu) + L-leucine + ATP = L-leucyl-tRNA(Leu) + AMP + diphosphate</text>
        <dbReference type="Rhea" id="RHEA:11688"/>
        <dbReference type="Rhea" id="RHEA-COMP:9613"/>
        <dbReference type="Rhea" id="RHEA-COMP:9622"/>
        <dbReference type="ChEBI" id="CHEBI:30616"/>
        <dbReference type="ChEBI" id="CHEBI:33019"/>
        <dbReference type="ChEBI" id="CHEBI:57427"/>
        <dbReference type="ChEBI" id="CHEBI:78442"/>
        <dbReference type="ChEBI" id="CHEBI:78494"/>
        <dbReference type="ChEBI" id="CHEBI:456215"/>
        <dbReference type="EC" id="6.1.1.4"/>
    </reaction>
</comment>
<dbReference type="RefSeq" id="WP_156013842.1">
    <property type="nucleotide sequence ID" value="NZ_CP045484.1"/>
</dbReference>